<dbReference type="InterPro" id="IPR027038">
    <property type="entry name" value="RanGap"/>
</dbReference>
<dbReference type="GO" id="GO:0048471">
    <property type="term" value="C:perinuclear region of cytoplasm"/>
    <property type="evidence" value="ECO:0007669"/>
    <property type="project" value="TreeGrafter"/>
</dbReference>
<dbReference type="InterPro" id="IPR032675">
    <property type="entry name" value="LRR_dom_sf"/>
</dbReference>
<dbReference type="GO" id="GO:0005634">
    <property type="term" value="C:nucleus"/>
    <property type="evidence" value="ECO:0007669"/>
    <property type="project" value="TreeGrafter"/>
</dbReference>
<dbReference type="GO" id="GO:0005096">
    <property type="term" value="F:GTPase activator activity"/>
    <property type="evidence" value="ECO:0007669"/>
    <property type="project" value="UniProtKB-KW"/>
</dbReference>
<evidence type="ECO:0000256" key="1">
    <source>
        <dbReference type="ARBA" id="ARBA00022468"/>
    </source>
</evidence>
<dbReference type="PANTHER" id="PTHR24113:SF12">
    <property type="entry name" value="RAN GTPASE-ACTIVATING PROTEIN 1"/>
    <property type="match status" value="1"/>
</dbReference>
<dbReference type="PANTHER" id="PTHR24113">
    <property type="entry name" value="RAN GTPASE-ACTIVATING PROTEIN 1"/>
    <property type="match status" value="1"/>
</dbReference>
<dbReference type="GO" id="GO:0006913">
    <property type="term" value="P:nucleocytoplasmic transport"/>
    <property type="evidence" value="ECO:0007669"/>
    <property type="project" value="TreeGrafter"/>
</dbReference>
<dbReference type="Gene3D" id="3.80.10.10">
    <property type="entry name" value="Ribonuclease Inhibitor"/>
    <property type="match status" value="1"/>
</dbReference>
<evidence type="ECO:0000313" key="5">
    <source>
        <dbReference type="EMBL" id="CAD8436994.1"/>
    </source>
</evidence>
<dbReference type="AlphaFoldDB" id="A0A7S0GU38"/>
<evidence type="ECO:0000256" key="3">
    <source>
        <dbReference type="ARBA" id="ARBA00022737"/>
    </source>
</evidence>
<dbReference type="PROSITE" id="PS50003">
    <property type="entry name" value="PH_DOMAIN"/>
    <property type="match status" value="1"/>
</dbReference>
<reference evidence="5" key="1">
    <citation type="submission" date="2021-01" db="EMBL/GenBank/DDBJ databases">
        <authorList>
            <person name="Corre E."/>
            <person name="Pelletier E."/>
            <person name="Niang G."/>
            <person name="Scheremetjew M."/>
            <person name="Finn R."/>
            <person name="Kale V."/>
            <person name="Holt S."/>
            <person name="Cochrane G."/>
            <person name="Meng A."/>
            <person name="Brown T."/>
            <person name="Cohen L."/>
        </authorList>
    </citation>
    <scope>NUCLEOTIDE SEQUENCE</scope>
    <source>
        <strain evidence="5">CCMP2058</strain>
    </source>
</reference>
<dbReference type="GO" id="GO:0005829">
    <property type="term" value="C:cytosol"/>
    <property type="evidence" value="ECO:0007669"/>
    <property type="project" value="TreeGrafter"/>
</dbReference>
<feature type="domain" description="PH" evidence="4">
    <location>
        <begin position="1"/>
        <end position="53"/>
    </location>
</feature>
<dbReference type="EMBL" id="HBEM01006065">
    <property type="protein sequence ID" value="CAD8436994.1"/>
    <property type="molecule type" value="Transcribed_RNA"/>
</dbReference>
<keyword evidence="1" id="KW-0343">GTPase activation</keyword>
<dbReference type="InterPro" id="IPR001611">
    <property type="entry name" value="Leu-rich_rpt"/>
</dbReference>
<dbReference type="GO" id="GO:0031267">
    <property type="term" value="F:small GTPase binding"/>
    <property type="evidence" value="ECO:0007669"/>
    <property type="project" value="TreeGrafter"/>
</dbReference>
<keyword evidence="2" id="KW-0433">Leucine-rich repeat</keyword>
<organism evidence="5">
    <name type="scientific">Amorphochlora amoebiformis</name>
    <dbReference type="NCBI Taxonomy" id="1561963"/>
    <lineage>
        <taxon>Eukaryota</taxon>
        <taxon>Sar</taxon>
        <taxon>Rhizaria</taxon>
        <taxon>Cercozoa</taxon>
        <taxon>Chlorarachniophyceae</taxon>
        <taxon>Amorphochlora</taxon>
    </lineage>
</organism>
<keyword evidence="3" id="KW-0677">Repeat</keyword>
<dbReference type="SMART" id="SM00368">
    <property type="entry name" value="LRR_RI"/>
    <property type="match status" value="5"/>
</dbReference>
<evidence type="ECO:0000256" key="2">
    <source>
        <dbReference type="ARBA" id="ARBA00022614"/>
    </source>
</evidence>
<protein>
    <recommendedName>
        <fullName evidence="4">PH domain-containing protein</fullName>
    </recommendedName>
</protein>
<name>A0A7S0GU38_9EUKA</name>
<proteinExistence type="predicted"/>
<dbReference type="InterPro" id="IPR001849">
    <property type="entry name" value="PH_domain"/>
</dbReference>
<dbReference type="Pfam" id="PF13516">
    <property type="entry name" value="LRR_6"/>
    <property type="match status" value="3"/>
</dbReference>
<dbReference type="SUPFAM" id="SSF52047">
    <property type="entry name" value="RNI-like"/>
    <property type="match status" value="1"/>
</dbReference>
<sequence>MGASNISKCMKHHGFDRPCFKLSATNSNRYAMFYANNSNDNQAWYSGVNNRRVQCSYEDQCKQIKAAPSQTVLKFLSQWRFAGDPIKLVMTGENLDVLAAGIIQRCLSDPSNPSNPIAELYLARCSLNEMKMNDICVGLFKNKTVTKLDLSKTLMKPGMAAALAKALEHNYKNGGALQELVLDDSKFEEKGFESLVSGLSKSGLAKLSLQRCALRDDSASALAKGLGTHGEMGFIRLVDINLSGNFIGDKGAEAIGEGLAQNQVLLSLNLNKNKIGDEGGVAVAEAVRKNTSLQDLYLQGNELGSNASVALTRTAQMSSCLRNLSFGDNKLDRQHMSVMHLLYKYGFAPEKKE</sequence>
<gene>
    <name evidence="5" type="ORF">LAMO00422_LOCUS4258</name>
</gene>
<accession>A0A7S0GU38</accession>
<evidence type="ECO:0000259" key="4">
    <source>
        <dbReference type="PROSITE" id="PS50003"/>
    </source>
</evidence>